<gene>
    <name evidence="2" type="ORF">JAV76_05085</name>
</gene>
<dbReference type="InterPro" id="IPR050270">
    <property type="entry name" value="DegV_domain_contain"/>
</dbReference>
<dbReference type="PANTHER" id="PTHR33434">
    <property type="entry name" value="DEGV DOMAIN-CONTAINING PROTEIN DR_1986-RELATED"/>
    <property type="match status" value="1"/>
</dbReference>
<dbReference type="Gene3D" id="3.30.1180.10">
    <property type="match status" value="1"/>
</dbReference>
<dbReference type="PANTHER" id="PTHR33434:SF2">
    <property type="entry name" value="FATTY ACID-BINDING PROTEIN TM_1468"/>
    <property type="match status" value="1"/>
</dbReference>
<dbReference type="NCBIfam" id="TIGR00762">
    <property type="entry name" value="DegV"/>
    <property type="match status" value="1"/>
</dbReference>
<keyword evidence="1" id="KW-0446">Lipid-binding</keyword>
<organism evidence="2 3">
    <name type="scientific">Sanguibacter suaedae</name>
    <dbReference type="NCBI Taxonomy" id="2795737"/>
    <lineage>
        <taxon>Bacteria</taxon>
        <taxon>Bacillati</taxon>
        <taxon>Actinomycetota</taxon>
        <taxon>Actinomycetes</taxon>
        <taxon>Micrococcales</taxon>
        <taxon>Sanguibacteraceae</taxon>
        <taxon>Sanguibacter</taxon>
    </lineage>
</organism>
<dbReference type="PROSITE" id="PS51482">
    <property type="entry name" value="DEGV"/>
    <property type="match status" value="1"/>
</dbReference>
<dbReference type="InterPro" id="IPR003797">
    <property type="entry name" value="DegV"/>
</dbReference>
<sequence length="283" mass="28986">MHVVTDSTASLPPDLAERSGVHVVPLVVVVDGTPHHEGVDLTTEDLAALLGRRERLTTSQPSVQAFLDTYEAAASAGAERIVSVHLSGDLSGTVHAAALAARSSPVPVEVVDSRTVAMALGYAVLAAARAAEDGLPTADVVRAALRTASGSTALFVVDSLDHLRRGGRLSPAAAAVGSVLGLRPVLGVRDGRVDVVQKVRGRAAVLDRLVAAAVEALEEEGARVAMHHLGDDELVMACARRVRDATGQDVLVSPVSAVLGVHAGPGLVALVVSRDVAHRSGDG</sequence>
<accession>A0A934MAM2</accession>
<dbReference type="Pfam" id="PF02645">
    <property type="entry name" value="DegV"/>
    <property type="match status" value="1"/>
</dbReference>
<comment type="caution">
    <text evidence="2">The sequence shown here is derived from an EMBL/GenBank/DDBJ whole genome shotgun (WGS) entry which is preliminary data.</text>
</comment>
<dbReference type="AlphaFoldDB" id="A0A934MAM2"/>
<protein>
    <submittedName>
        <fullName evidence="2">DegV family protein</fullName>
    </submittedName>
</protein>
<evidence type="ECO:0000313" key="3">
    <source>
        <dbReference type="Proteomes" id="UP000602087"/>
    </source>
</evidence>
<dbReference type="Gene3D" id="3.40.50.10170">
    <property type="match status" value="1"/>
</dbReference>
<dbReference type="Proteomes" id="UP000602087">
    <property type="component" value="Unassembled WGS sequence"/>
</dbReference>
<evidence type="ECO:0000313" key="2">
    <source>
        <dbReference type="EMBL" id="MBI9114386.1"/>
    </source>
</evidence>
<dbReference type="EMBL" id="JAEINH010000003">
    <property type="protein sequence ID" value="MBI9114386.1"/>
    <property type="molecule type" value="Genomic_DNA"/>
</dbReference>
<reference evidence="2" key="1">
    <citation type="submission" date="2020-12" db="EMBL/GenBank/DDBJ databases">
        <title>Sanguibacter suaedae sp. nov., isolated from Suaeda aralocaspica.</title>
        <authorList>
            <person name="Ma Q."/>
        </authorList>
    </citation>
    <scope>NUCLEOTIDE SEQUENCE</scope>
    <source>
        <strain evidence="2">YZGR15</strain>
    </source>
</reference>
<dbReference type="InterPro" id="IPR043168">
    <property type="entry name" value="DegV_C"/>
</dbReference>
<dbReference type="GO" id="GO:0008289">
    <property type="term" value="F:lipid binding"/>
    <property type="evidence" value="ECO:0007669"/>
    <property type="project" value="UniProtKB-KW"/>
</dbReference>
<proteinExistence type="predicted"/>
<keyword evidence="3" id="KW-1185">Reference proteome</keyword>
<name>A0A934MAM2_9MICO</name>
<evidence type="ECO:0000256" key="1">
    <source>
        <dbReference type="ARBA" id="ARBA00023121"/>
    </source>
</evidence>
<dbReference type="SUPFAM" id="SSF82549">
    <property type="entry name" value="DAK1/DegV-like"/>
    <property type="match status" value="1"/>
</dbReference>